<keyword evidence="1" id="KW-1133">Transmembrane helix</keyword>
<evidence type="ECO:0000256" key="2">
    <source>
        <dbReference type="SAM" id="SignalP"/>
    </source>
</evidence>
<keyword evidence="2" id="KW-0732">Signal</keyword>
<comment type="caution">
    <text evidence="3">The sequence shown here is derived from an EMBL/GenBank/DDBJ whole genome shotgun (WGS) entry which is preliminary data.</text>
</comment>
<keyword evidence="4" id="KW-1185">Reference proteome</keyword>
<dbReference type="AlphaFoldDB" id="A0AAD3DH98"/>
<feature type="signal peptide" evidence="2">
    <location>
        <begin position="1"/>
        <end position="37"/>
    </location>
</feature>
<dbReference type="PROSITE" id="PS51257">
    <property type="entry name" value="PROKAR_LIPOPROTEIN"/>
    <property type="match status" value="1"/>
</dbReference>
<keyword evidence="1" id="KW-0472">Membrane</keyword>
<sequence length="205" mass="22342">MAFTRITTCTRPRKPMKLNVAVLALTLILGCISTSAATPFDHSSIHLRRLHRARLAKEGATAKRLYCKQSGGCSQCKEDEEIERYCADTGFKEELLCTTSSKLAEDMPVVLTYPYPSDVHIDDNRNDASSSSSSSAAASIRVVRGCSESDGTRAAHAAVGALLGEGTAAMALGRMGLFQFELVMCLLLGMSLPVVYWRKIRIRHL</sequence>
<gene>
    <name evidence="3" type="ORF">Agub_g2572</name>
</gene>
<proteinExistence type="predicted"/>
<keyword evidence="1" id="KW-0812">Transmembrane</keyword>
<protein>
    <submittedName>
        <fullName evidence="3">Uncharacterized protein</fullName>
    </submittedName>
</protein>
<feature type="chain" id="PRO_5041923225" evidence="2">
    <location>
        <begin position="38"/>
        <end position="205"/>
    </location>
</feature>
<organism evidence="3 4">
    <name type="scientific">Astrephomene gubernaculifera</name>
    <dbReference type="NCBI Taxonomy" id="47775"/>
    <lineage>
        <taxon>Eukaryota</taxon>
        <taxon>Viridiplantae</taxon>
        <taxon>Chlorophyta</taxon>
        <taxon>core chlorophytes</taxon>
        <taxon>Chlorophyceae</taxon>
        <taxon>CS clade</taxon>
        <taxon>Chlamydomonadales</taxon>
        <taxon>Astrephomenaceae</taxon>
        <taxon>Astrephomene</taxon>
    </lineage>
</organism>
<evidence type="ECO:0000313" key="3">
    <source>
        <dbReference type="EMBL" id="GFR41804.1"/>
    </source>
</evidence>
<evidence type="ECO:0000313" key="4">
    <source>
        <dbReference type="Proteomes" id="UP001054857"/>
    </source>
</evidence>
<dbReference type="Proteomes" id="UP001054857">
    <property type="component" value="Unassembled WGS sequence"/>
</dbReference>
<name>A0AAD3DH98_9CHLO</name>
<dbReference type="EMBL" id="BMAR01000002">
    <property type="protein sequence ID" value="GFR41804.1"/>
    <property type="molecule type" value="Genomic_DNA"/>
</dbReference>
<evidence type="ECO:0000256" key="1">
    <source>
        <dbReference type="SAM" id="Phobius"/>
    </source>
</evidence>
<reference evidence="3 4" key="1">
    <citation type="journal article" date="2021" name="Sci. Rep.">
        <title>Genome sequencing of the multicellular alga Astrephomene provides insights into convergent evolution of germ-soma differentiation.</title>
        <authorList>
            <person name="Yamashita S."/>
            <person name="Yamamoto K."/>
            <person name="Matsuzaki R."/>
            <person name="Suzuki S."/>
            <person name="Yamaguchi H."/>
            <person name="Hirooka S."/>
            <person name="Minakuchi Y."/>
            <person name="Miyagishima S."/>
            <person name="Kawachi M."/>
            <person name="Toyoda A."/>
            <person name="Nozaki H."/>
        </authorList>
    </citation>
    <scope>NUCLEOTIDE SEQUENCE [LARGE SCALE GENOMIC DNA]</scope>
    <source>
        <strain evidence="3 4">NIES-4017</strain>
    </source>
</reference>
<accession>A0AAD3DH98</accession>
<feature type="transmembrane region" description="Helical" evidence="1">
    <location>
        <begin position="177"/>
        <end position="197"/>
    </location>
</feature>